<reference evidence="4" key="1">
    <citation type="submission" date="2014-09" db="EMBL/GenBank/DDBJ databases">
        <authorList>
            <person name="Sharma Rahul"/>
            <person name="Thines Marco"/>
        </authorList>
    </citation>
    <scope>NUCLEOTIDE SEQUENCE [LARGE SCALE GENOMIC DNA]</scope>
</reference>
<dbReference type="PANTHER" id="PTHR22997">
    <property type="entry name" value="PIH1 DOMAIN-CONTAINING PROTEIN 1"/>
    <property type="match status" value="1"/>
</dbReference>
<dbReference type="Pfam" id="PF18201">
    <property type="entry name" value="PIH1_CS"/>
    <property type="match status" value="1"/>
</dbReference>
<evidence type="ECO:0000259" key="2">
    <source>
        <dbReference type="Pfam" id="PF18201"/>
    </source>
</evidence>
<name>A0A0P1B4F2_PLAHL</name>
<feature type="domain" description="PIH1D1/2/3 CS-like" evidence="2">
    <location>
        <begin position="24"/>
        <end position="101"/>
    </location>
</feature>
<dbReference type="STRING" id="4781.A0A0P1B4F2"/>
<dbReference type="AlphaFoldDB" id="A0A0P1B4F2"/>
<organism evidence="3 4">
    <name type="scientific">Plasmopara halstedii</name>
    <name type="common">Downy mildew of sunflower</name>
    <dbReference type="NCBI Taxonomy" id="4781"/>
    <lineage>
        <taxon>Eukaryota</taxon>
        <taxon>Sar</taxon>
        <taxon>Stramenopiles</taxon>
        <taxon>Oomycota</taxon>
        <taxon>Peronosporomycetes</taxon>
        <taxon>Peronosporales</taxon>
        <taxon>Peronosporaceae</taxon>
        <taxon>Plasmopara</taxon>
    </lineage>
</organism>
<dbReference type="PANTHER" id="PTHR22997:SF0">
    <property type="entry name" value="PIH1 DOMAIN-CONTAINING PROTEIN 1"/>
    <property type="match status" value="1"/>
</dbReference>
<comment type="similarity">
    <text evidence="1">Belongs to the PIH1 family.</text>
</comment>
<sequence length="299" mass="33352">MIYRGRFELFHHMQADVDKKVPTDRHRPKELVIELSFPLATSAKGLDLDVSDQKLRLLPGPDVPGDYEPLEVTLPYPVIESKGDAKFNRKTHKLIVTLPVQPPMKPEPQPISEVALMVEHDPQVLAFKQRALDAESVTFSVLNEETISHSDNDCDSKAATFDVETTSITAEVEATKTLTPPFEIQETSSCFSYIVNVAGIESMSVQLTFPSTTSLRLYFSDNTKHVYELFIPMLSVDIDPFRAEVDVASENMVIILYKKSPILQAETTHSAVQPDASTSSLAPLLASARFKNQLVYELD</sequence>
<dbReference type="Proteomes" id="UP000054928">
    <property type="component" value="Unassembled WGS sequence"/>
</dbReference>
<dbReference type="InterPro" id="IPR050734">
    <property type="entry name" value="PIH1/Kintoun_subfamily"/>
</dbReference>
<dbReference type="OrthoDB" id="5135119at2759"/>
<evidence type="ECO:0000313" key="4">
    <source>
        <dbReference type="Proteomes" id="UP000054928"/>
    </source>
</evidence>
<dbReference type="RefSeq" id="XP_024586037.1">
    <property type="nucleotide sequence ID" value="XM_024720882.1"/>
</dbReference>
<accession>A0A0P1B4F2</accession>
<evidence type="ECO:0000313" key="3">
    <source>
        <dbReference type="EMBL" id="CEG49668.1"/>
    </source>
</evidence>
<dbReference type="GO" id="GO:0005737">
    <property type="term" value="C:cytoplasm"/>
    <property type="evidence" value="ECO:0007669"/>
    <property type="project" value="TreeGrafter"/>
</dbReference>
<proteinExistence type="inferred from homology"/>
<dbReference type="InterPro" id="IPR041442">
    <property type="entry name" value="PIH1D1/2/3_CS-like"/>
</dbReference>
<keyword evidence="4" id="KW-1185">Reference proteome</keyword>
<evidence type="ECO:0000256" key="1">
    <source>
        <dbReference type="ARBA" id="ARBA00008511"/>
    </source>
</evidence>
<dbReference type="GeneID" id="36402475"/>
<protein>
    <submittedName>
        <fullName evidence="3">PIH</fullName>
    </submittedName>
</protein>
<dbReference type="EMBL" id="CCYD01003090">
    <property type="protein sequence ID" value="CEG49668.1"/>
    <property type="molecule type" value="Genomic_DNA"/>
</dbReference>